<evidence type="ECO:0000259" key="1">
    <source>
        <dbReference type="Pfam" id="PF01507"/>
    </source>
</evidence>
<proteinExistence type="predicted"/>
<accession>A0A0W0VWX6</accession>
<protein>
    <recommendedName>
        <fullName evidence="1">Phosphoadenosine phosphosulphate reductase domain-containing protein</fullName>
    </recommendedName>
</protein>
<evidence type="ECO:0000313" key="2">
    <source>
        <dbReference type="EMBL" id="KTD24522.1"/>
    </source>
</evidence>
<dbReference type="Gene3D" id="3.40.50.620">
    <property type="entry name" value="HUPs"/>
    <property type="match status" value="1"/>
</dbReference>
<sequence>MQHVIIGNFGNHSLAAMQALIEKGMPGLHFVYVNTGWAAASWPERVFACSNYAKSQGVEVHSLNAQATFAEMVKDRKQFPSRKFQWCASFLKGLVLLDFLDHFDPACEAMIVSGKRQCDSRRYANLQEFEQEEDLYQGRTVWYPLWQTDHQELTALIQRAGFPLLSHQSLECSPCIHAKKEELTSLDTHSIARLETLEQEIGGFMHSAPIRSLCGSTNTPAFVDNPNLKQFDLGCGAAWGCGE</sequence>
<dbReference type="RefSeq" id="WP_058453301.1">
    <property type="nucleotide sequence ID" value="NZ_CAAAIB010000002.1"/>
</dbReference>
<organism evidence="2 3">
    <name type="scientific">Legionella maceachernii</name>
    <dbReference type="NCBI Taxonomy" id="466"/>
    <lineage>
        <taxon>Bacteria</taxon>
        <taxon>Pseudomonadati</taxon>
        <taxon>Pseudomonadota</taxon>
        <taxon>Gammaproteobacteria</taxon>
        <taxon>Legionellales</taxon>
        <taxon>Legionellaceae</taxon>
        <taxon>Legionella</taxon>
    </lineage>
</organism>
<evidence type="ECO:0000313" key="3">
    <source>
        <dbReference type="Proteomes" id="UP000054908"/>
    </source>
</evidence>
<dbReference type="SUPFAM" id="SSF52402">
    <property type="entry name" value="Adenine nucleotide alpha hydrolases-like"/>
    <property type="match status" value="1"/>
</dbReference>
<name>A0A0W0VWX6_9GAMM</name>
<dbReference type="PATRIC" id="fig|466.6.peg.2783"/>
<comment type="caution">
    <text evidence="2">The sequence shown here is derived from an EMBL/GenBank/DDBJ whole genome shotgun (WGS) entry which is preliminary data.</text>
</comment>
<dbReference type="GO" id="GO:0003824">
    <property type="term" value="F:catalytic activity"/>
    <property type="evidence" value="ECO:0007669"/>
    <property type="project" value="InterPro"/>
</dbReference>
<dbReference type="Pfam" id="PF01507">
    <property type="entry name" value="PAPS_reduct"/>
    <property type="match status" value="1"/>
</dbReference>
<dbReference type="Proteomes" id="UP000054908">
    <property type="component" value="Unassembled WGS sequence"/>
</dbReference>
<keyword evidence="3" id="KW-1185">Reference proteome</keyword>
<dbReference type="STRING" id="466.Lmac_2609"/>
<dbReference type="InterPro" id="IPR014729">
    <property type="entry name" value="Rossmann-like_a/b/a_fold"/>
</dbReference>
<dbReference type="EMBL" id="LNYL01000050">
    <property type="protein sequence ID" value="KTD24522.1"/>
    <property type="molecule type" value="Genomic_DNA"/>
</dbReference>
<reference evidence="2 3" key="1">
    <citation type="submission" date="2015-11" db="EMBL/GenBank/DDBJ databases">
        <title>Genomic analysis of 38 Legionella species identifies large and diverse effector repertoires.</title>
        <authorList>
            <person name="Burstein D."/>
            <person name="Amaro F."/>
            <person name="Zusman T."/>
            <person name="Lifshitz Z."/>
            <person name="Cohen O."/>
            <person name="Gilbert J.A."/>
            <person name="Pupko T."/>
            <person name="Shuman H.A."/>
            <person name="Segal G."/>
        </authorList>
    </citation>
    <scope>NUCLEOTIDE SEQUENCE [LARGE SCALE GENOMIC DNA]</scope>
    <source>
        <strain evidence="2 3">PX-1-G2-E2</strain>
    </source>
</reference>
<feature type="domain" description="Phosphoadenosine phosphosulphate reductase" evidence="1">
    <location>
        <begin position="3"/>
        <end position="164"/>
    </location>
</feature>
<dbReference type="InterPro" id="IPR002500">
    <property type="entry name" value="PAPS_reduct_dom"/>
</dbReference>
<gene>
    <name evidence="2" type="ORF">Lmac_2609</name>
</gene>
<dbReference type="OrthoDB" id="5614754at2"/>
<dbReference type="AlphaFoldDB" id="A0A0W0VWX6"/>